<dbReference type="AlphaFoldDB" id="A0A439CYK0"/>
<reference evidence="1 2" key="1">
    <citation type="submission" date="2018-12" db="EMBL/GenBank/DDBJ databases">
        <title>Draft genome sequence of Xylaria grammica IHI A82.</title>
        <authorList>
            <person name="Buettner E."/>
            <person name="Kellner H."/>
        </authorList>
    </citation>
    <scope>NUCLEOTIDE SEQUENCE [LARGE SCALE GENOMIC DNA]</scope>
    <source>
        <strain evidence="1 2">IHI A82</strain>
    </source>
</reference>
<accession>A0A439CYK0</accession>
<organism evidence="1 2">
    <name type="scientific">Xylaria grammica</name>
    <dbReference type="NCBI Taxonomy" id="363999"/>
    <lineage>
        <taxon>Eukaryota</taxon>
        <taxon>Fungi</taxon>
        <taxon>Dikarya</taxon>
        <taxon>Ascomycota</taxon>
        <taxon>Pezizomycotina</taxon>
        <taxon>Sordariomycetes</taxon>
        <taxon>Xylariomycetidae</taxon>
        <taxon>Xylariales</taxon>
        <taxon>Xylariaceae</taxon>
        <taxon>Xylaria</taxon>
    </lineage>
</organism>
<dbReference type="EMBL" id="RYZI01000286">
    <property type="protein sequence ID" value="RWA07061.1"/>
    <property type="molecule type" value="Genomic_DNA"/>
</dbReference>
<sequence>MLQWTHGPKPVCEGSESNYKCRRCEETAKCCVWPAGTLKSFGIELARVLALEADHNNSVKSAQASIKNLVRDKKRAAAARKEYLATSVMRLVTVTQESITDIERLTTNPKYKDSVAKMARKVEENIAGLQGLTSHIGGFAAAKLRVTLARIESRLAAINAKIT</sequence>
<keyword evidence="2" id="KW-1185">Reference proteome</keyword>
<protein>
    <submittedName>
        <fullName evidence="1">Uncharacterized protein</fullName>
    </submittedName>
</protein>
<evidence type="ECO:0000313" key="1">
    <source>
        <dbReference type="EMBL" id="RWA07061.1"/>
    </source>
</evidence>
<gene>
    <name evidence="1" type="ORF">EKO27_g8048</name>
</gene>
<name>A0A439CYK0_9PEZI</name>
<proteinExistence type="predicted"/>
<dbReference type="Proteomes" id="UP000286045">
    <property type="component" value="Unassembled WGS sequence"/>
</dbReference>
<evidence type="ECO:0000313" key="2">
    <source>
        <dbReference type="Proteomes" id="UP000286045"/>
    </source>
</evidence>
<comment type="caution">
    <text evidence="1">The sequence shown here is derived from an EMBL/GenBank/DDBJ whole genome shotgun (WGS) entry which is preliminary data.</text>
</comment>